<dbReference type="GO" id="GO:0005506">
    <property type="term" value="F:iron ion binding"/>
    <property type="evidence" value="ECO:0007669"/>
    <property type="project" value="UniProtKB-UniRule"/>
</dbReference>
<keyword evidence="2 8" id="KW-0813">Transport</keyword>
<keyword evidence="7" id="KW-0003">3Fe-4S</keyword>
<evidence type="ECO:0000256" key="5">
    <source>
        <dbReference type="ARBA" id="ARBA00023004"/>
    </source>
</evidence>
<keyword evidence="6 8" id="KW-0411">Iron-sulfur</keyword>
<keyword evidence="5 8" id="KW-0408">Iron</keyword>
<keyword evidence="11" id="KW-1185">Reference proteome</keyword>
<dbReference type="Proteomes" id="UP000638848">
    <property type="component" value="Unassembled WGS sequence"/>
</dbReference>
<keyword evidence="3 8" id="KW-0479">Metal-binding</keyword>
<evidence type="ECO:0000256" key="8">
    <source>
        <dbReference type="RuleBase" id="RU368020"/>
    </source>
</evidence>
<accession>A0A917H883</accession>
<dbReference type="PANTHER" id="PTHR36923:SF3">
    <property type="entry name" value="FERREDOXIN"/>
    <property type="match status" value="1"/>
</dbReference>
<evidence type="ECO:0000256" key="1">
    <source>
        <dbReference type="ARBA" id="ARBA00001927"/>
    </source>
</evidence>
<comment type="function">
    <text evidence="8">Ferredoxins are iron-sulfur proteins that transfer electrons in a wide variety of metabolic reactions.</text>
</comment>
<evidence type="ECO:0000256" key="2">
    <source>
        <dbReference type="ARBA" id="ARBA00022448"/>
    </source>
</evidence>
<evidence type="ECO:0000256" key="7">
    <source>
        <dbReference type="ARBA" id="ARBA00023291"/>
    </source>
</evidence>
<reference evidence="10" key="1">
    <citation type="journal article" date="2014" name="Int. J. Syst. Evol. Microbiol.">
        <title>Complete genome sequence of Corynebacterium casei LMG S-19264T (=DSM 44701T), isolated from a smear-ripened cheese.</title>
        <authorList>
            <consortium name="US DOE Joint Genome Institute (JGI-PGF)"/>
            <person name="Walter F."/>
            <person name="Albersmeier A."/>
            <person name="Kalinowski J."/>
            <person name="Ruckert C."/>
        </authorList>
    </citation>
    <scope>NUCLEOTIDE SEQUENCE</scope>
    <source>
        <strain evidence="10">CGMCC 1.12187</strain>
    </source>
</reference>
<sequence length="128" mass="13285">MFYATEPEGSPSIGVVTRDDRPAADEEPGRSCDAQEAGASGRGTAQAPRGNEPRTERAGDEETDMRVSVDRSRCCGAGQCAALAPAVFDQHDDDGVVVLLDPAPPEAVHEAVREAALACPAAAILLEP</sequence>
<dbReference type="GO" id="GO:0009055">
    <property type="term" value="F:electron transfer activity"/>
    <property type="evidence" value="ECO:0007669"/>
    <property type="project" value="UniProtKB-UniRule"/>
</dbReference>
<dbReference type="InterPro" id="IPR001080">
    <property type="entry name" value="3Fe4S_ferredoxin"/>
</dbReference>
<organism evidence="10 11">
    <name type="scientific">Kocuria dechangensis</name>
    <dbReference type="NCBI Taxonomy" id="1176249"/>
    <lineage>
        <taxon>Bacteria</taxon>
        <taxon>Bacillati</taxon>
        <taxon>Actinomycetota</taxon>
        <taxon>Actinomycetes</taxon>
        <taxon>Micrococcales</taxon>
        <taxon>Micrococcaceae</taxon>
        <taxon>Kocuria</taxon>
    </lineage>
</organism>
<evidence type="ECO:0000256" key="6">
    <source>
        <dbReference type="ARBA" id="ARBA00023014"/>
    </source>
</evidence>
<evidence type="ECO:0000313" key="10">
    <source>
        <dbReference type="EMBL" id="GGG70659.1"/>
    </source>
</evidence>
<gene>
    <name evidence="10" type="ORF">GCM10011374_39070</name>
</gene>
<evidence type="ECO:0000256" key="4">
    <source>
        <dbReference type="ARBA" id="ARBA00022982"/>
    </source>
</evidence>
<dbReference type="SUPFAM" id="SSF54862">
    <property type="entry name" value="4Fe-4S ferredoxins"/>
    <property type="match status" value="1"/>
</dbReference>
<dbReference type="EMBL" id="BMEQ01000040">
    <property type="protein sequence ID" value="GGG70659.1"/>
    <property type="molecule type" value="Genomic_DNA"/>
</dbReference>
<protein>
    <recommendedName>
        <fullName evidence="8">Ferredoxin</fullName>
    </recommendedName>
</protein>
<comment type="caution">
    <text evidence="10">The sequence shown here is derived from an EMBL/GenBank/DDBJ whole genome shotgun (WGS) entry which is preliminary data.</text>
</comment>
<reference evidence="10" key="2">
    <citation type="submission" date="2020-09" db="EMBL/GenBank/DDBJ databases">
        <authorList>
            <person name="Sun Q."/>
            <person name="Zhou Y."/>
        </authorList>
    </citation>
    <scope>NUCLEOTIDE SEQUENCE</scope>
    <source>
        <strain evidence="10">CGMCC 1.12187</strain>
    </source>
</reference>
<dbReference type="GO" id="GO:0051538">
    <property type="term" value="F:3 iron, 4 sulfur cluster binding"/>
    <property type="evidence" value="ECO:0007669"/>
    <property type="project" value="UniProtKB-KW"/>
</dbReference>
<dbReference type="PRINTS" id="PR00352">
    <property type="entry name" value="3FE4SFRDOXIN"/>
</dbReference>
<feature type="compositionally biased region" description="Basic and acidic residues" evidence="9">
    <location>
        <begin position="17"/>
        <end position="30"/>
    </location>
</feature>
<feature type="compositionally biased region" description="Basic and acidic residues" evidence="9">
    <location>
        <begin position="51"/>
        <end position="66"/>
    </location>
</feature>
<dbReference type="PANTHER" id="PTHR36923">
    <property type="entry name" value="FERREDOXIN"/>
    <property type="match status" value="1"/>
</dbReference>
<keyword evidence="4 8" id="KW-0249">Electron transport</keyword>
<dbReference type="Pfam" id="PF13370">
    <property type="entry name" value="Fer4_13"/>
    <property type="match status" value="1"/>
</dbReference>
<evidence type="ECO:0000256" key="3">
    <source>
        <dbReference type="ARBA" id="ARBA00022723"/>
    </source>
</evidence>
<comment type="cofactor">
    <cofactor evidence="1">
        <name>[3Fe-4S] cluster</name>
        <dbReference type="ChEBI" id="CHEBI:21137"/>
    </cofactor>
</comment>
<proteinExistence type="predicted"/>
<feature type="region of interest" description="Disordered" evidence="9">
    <location>
        <begin position="1"/>
        <end position="66"/>
    </location>
</feature>
<dbReference type="AlphaFoldDB" id="A0A917H883"/>
<evidence type="ECO:0000256" key="9">
    <source>
        <dbReference type="SAM" id="MobiDB-lite"/>
    </source>
</evidence>
<evidence type="ECO:0000313" key="11">
    <source>
        <dbReference type="Proteomes" id="UP000638848"/>
    </source>
</evidence>
<name>A0A917H883_9MICC</name>
<dbReference type="Gene3D" id="3.30.70.20">
    <property type="match status" value="1"/>
</dbReference>
<dbReference type="InterPro" id="IPR051269">
    <property type="entry name" value="Fe-S_cluster_ET"/>
</dbReference>